<dbReference type="EMBL" id="HBIC01001604">
    <property type="protein sequence ID" value="CAE0272079.1"/>
    <property type="molecule type" value="Transcribed_RNA"/>
</dbReference>
<gene>
    <name evidence="2" type="ORF">SELO1098_LOCUS904</name>
</gene>
<organism evidence="2">
    <name type="scientific">Spumella elongata</name>
    <dbReference type="NCBI Taxonomy" id="89044"/>
    <lineage>
        <taxon>Eukaryota</taxon>
        <taxon>Sar</taxon>
        <taxon>Stramenopiles</taxon>
        <taxon>Ochrophyta</taxon>
        <taxon>Chrysophyceae</taxon>
        <taxon>Chromulinales</taxon>
        <taxon>Chromulinaceae</taxon>
        <taxon>Spumella</taxon>
    </lineage>
</organism>
<dbReference type="AlphaFoldDB" id="A0A7S3LYQ8"/>
<name>A0A7S3LYQ8_9STRA</name>
<dbReference type="PANTHER" id="PTHR34123:SF1">
    <property type="entry name" value="OS04G0578200 PROTEIN"/>
    <property type="match status" value="1"/>
</dbReference>
<dbReference type="InterPro" id="IPR006311">
    <property type="entry name" value="TAT_signal"/>
</dbReference>
<evidence type="ECO:0000313" key="2">
    <source>
        <dbReference type="EMBL" id="CAE0272079.1"/>
    </source>
</evidence>
<feature type="signal peptide" evidence="1">
    <location>
        <begin position="1"/>
        <end position="28"/>
    </location>
</feature>
<keyword evidence="1" id="KW-0732">Signal</keyword>
<proteinExistence type="predicted"/>
<sequence length="178" mass="19271">MEPPAESSARRRSWLGAGVLAAVSAALGASAAAGAAAPDLPKRRNLPVSEVAKIVREDVVQRQFLATADFSPEIYDDNCIFTDEIDSYTYEKFVKGTKGLFVASESNVKLVGDVEVLEGGSKLQFRFDEVLAVNLPIVHPKWTLSGTCTLTRGADGLIVAYKEKWDQSVPEVILSTRL</sequence>
<protein>
    <submittedName>
        <fullName evidence="2">Uncharacterized protein</fullName>
    </submittedName>
</protein>
<dbReference type="PROSITE" id="PS51318">
    <property type="entry name" value="TAT"/>
    <property type="match status" value="1"/>
</dbReference>
<accession>A0A7S3LYQ8</accession>
<feature type="chain" id="PRO_5030766614" evidence="1">
    <location>
        <begin position="29"/>
        <end position="178"/>
    </location>
</feature>
<reference evidence="2" key="1">
    <citation type="submission" date="2021-01" db="EMBL/GenBank/DDBJ databases">
        <authorList>
            <person name="Corre E."/>
            <person name="Pelletier E."/>
            <person name="Niang G."/>
            <person name="Scheremetjew M."/>
            <person name="Finn R."/>
            <person name="Kale V."/>
            <person name="Holt S."/>
            <person name="Cochrane G."/>
            <person name="Meng A."/>
            <person name="Brown T."/>
            <person name="Cohen L."/>
        </authorList>
    </citation>
    <scope>NUCLEOTIDE SEQUENCE</scope>
    <source>
        <strain evidence="2">CCAP 955/1</strain>
    </source>
</reference>
<dbReference type="PANTHER" id="PTHR34123">
    <property type="entry name" value="OS04G0578200 PROTEIN"/>
    <property type="match status" value="1"/>
</dbReference>
<evidence type="ECO:0000256" key="1">
    <source>
        <dbReference type="SAM" id="SignalP"/>
    </source>
</evidence>